<dbReference type="GO" id="GO:0006629">
    <property type="term" value="P:lipid metabolic process"/>
    <property type="evidence" value="ECO:0007669"/>
    <property type="project" value="InterPro"/>
</dbReference>
<feature type="domain" description="Wax synthase" evidence="8">
    <location>
        <begin position="262"/>
        <end position="349"/>
    </location>
</feature>
<proteinExistence type="inferred from homology"/>
<dbReference type="EMBL" id="NPIC01000005">
    <property type="protein sequence ID" value="RDL36191.1"/>
    <property type="molecule type" value="Genomic_DNA"/>
</dbReference>
<gene>
    <name evidence="9" type="ORF">BP5553_06803</name>
</gene>
<evidence type="ECO:0000256" key="1">
    <source>
        <dbReference type="ARBA" id="ARBA00004141"/>
    </source>
</evidence>
<evidence type="ECO:0000256" key="7">
    <source>
        <dbReference type="SAM" id="Phobius"/>
    </source>
</evidence>
<dbReference type="Pfam" id="PF13813">
    <property type="entry name" value="MBOAT_2"/>
    <property type="match status" value="1"/>
</dbReference>
<accession>A0A370TKY8</accession>
<keyword evidence="5 7" id="KW-1133">Transmembrane helix</keyword>
<evidence type="ECO:0000256" key="6">
    <source>
        <dbReference type="ARBA" id="ARBA00023136"/>
    </source>
</evidence>
<keyword evidence="4 7" id="KW-0812">Transmembrane</keyword>
<dbReference type="GeneID" id="43599652"/>
<comment type="subcellular location">
    <subcellularLocation>
        <location evidence="1">Membrane</location>
        <topology evidence="1">Multi-pass membrane protein</topology>
    </subcellularLocation>
</comment>
<dbReference type="InterPro" id="IPR032805">
    <property type="entry name" value="Wax_synthase_dom"/>
</dbReference>
<evidence type="ECO:0000256" key="2">
    <source>
        <dbReference type="ARBA" id="ARBA00007282"/>
    </source>
</evidence>
<dbReference type="PANTHER" id="PTHR31595:SF27">
    <property type="entry name" value="WAX SYNTHASE DOMAIN-CONTAINING PROTEIN-RELATED"/>
    <property type="match status" value="1"/>
</dbReference>
<feature type="transmembrane region" description="Helical" evidence="7">
    <location>
        <begin position="234"/>
        <end position="256"/>
    </location>
</feature>
<comment type="caution">
    <text evidence="9">The sequence shown here is derived from an EMBL/GenBank/DDBJ whole genome shotgun (WGS) entry which is preliminary data.</text>
</comment>
<keyword evidence="10" id="KW-1185">Reference proteome</keyword>
<protein>
    <recommendedName>
        <fullName evidence="8">Wax synthase domain-containing protein</fullName>
    </recommendedName>
</protein>
<evidence type="ECO:0000256" key="3">
    <source>
        <dbReference type="ARBA" id="ARBA00022679"/>
    </source>
</evidence>
<dbReference type="AlphaFoldDB" id="A0A370TKY8"/>
<organism evidence="9 10">
    <name type="scientific">Venustampulla echinocandica</name>
    <dbReference type="NCBI Taxonomy" id="2656787"/>
    <lineage>
        <taxon>Eukaryota</taxon>
        <taxon>Fungi</taxon>
        <taxon>Dikarya</taxon>
        <taxon>Ascomycota</taxon>
        <taxon>Pezizomycotina</taxon>
        <taxon>Leotiomycetes</taxon>
        <taxon>Helotiales</taxon>
        <taxon>Pleuroascaceae</taxon>
        <taxon>Venustampulla</taxon>
    </lineage>
</organism>
<evidence type="ECO:0000313" key="9">
    <source>
        <dbReference type="EMBL" id="RDL36191.1"/>
    </source>
</evidence>
<dbReference type="GO" id="GO:0008374">
    <property type="term" value="F:O-acyltransferase activity"/>
    <property type="evidence" value="ECO:0007669"/>
    <property type="project" value="InterPro"/>
</dbReference>
<keyword evidence="3" id="KW-0808">Transferase</keyword>
<evidence type="ECO:0000256" key="5">
    <source>
        <dbReference type="ARBA" id="ARBA00022989"/>
    </source>
</evidence>
<feature type="transmembrane region" description="Helical" evidence="7">
    <location>
        <begin position="380"/>
        <end position="402"/>
    </location>
</feature>
<dbReference type="OrthoDB" id="3547030at2759"/>
<dbReference type="InterPro" id="IPR044851">
    <property type="entry name" value="Wax_synthase"/>
</dbReference>
<dbReference type="PANTHER" id="PTHR31595">
    <property type="entry name" value="LONG-CHAIN-ALCOHOL O-FATTY-ACYLTRANSFERASE 3-RELATED"/>
    <property type="match status" value="1"/>
</dbReference>
<name>A0A370TKY8_9HELO</name>
<reference evidence="9 10" key="1">
    <citation type="journal article" date="2018" name="IMA Fungus">
        <title>IMA Genome-F 9: Draft genome sequence of Annulohypoxylon stygium, Aspergillus mulundensis, Berkeleyomyces basicola (syn. Thielaviopsis basicola), Ceratocystis smalleyi, two Cercospora beticola strains, Coleophoma cylindrospora, Fusarium fracticaudum, Phialophora cf. hyalina, and Morchella septimelata.</title>
        <authorList>
            <person name="Wingfield B.D."/>
            <person name="Bills G.F."/>
            <person name="Dong Y."/>
            <person name="Huang W."/>
            <person name="Nel W.J."/>
            <person name="Swalarsk-Parry B.S."/>
            <person name="Vaghefi N."/>
            <person name="Wilken P.M."/>
            <person name="An Z."/>
            <person name="de Beer Z.W."/>
            <person name="De Vos L."/>
            <person name="Chen L."/>
            <person name="Duong T.A."/>
            <person name="Gao Y."/>
            <person name="Hammerbacher A."/>
            <person name="Kikkert J.R."/>
            <person name="Li Y."/>
            <person name="Li H."/>
            <person name="Li K."/>
            <person name="Li Q."/>
            <person name="Liu X."/>
            <person name="Ma X."/>
            <person name="Naidoo K."/>
            <person name="Pethybridge S.J."/>
            <person name="Sun J."/>
            <person name="Steenkamp E.T."/>
            <person name="van der Nest M.A."/>
            <person name="van Wyk S."/>
            <person name="Wingfield M.J."/>
            <person name="Xiong C."/>
            <person name="Yue Q."/>
            <person name="Zhang X."/>
        </authorList>
    </citation>
    <scope>NUCLEOTIDE SEQUENCE [LARGE SCALE GENOMIC DNA]</scope>
    <source>
        <strain evidence="9 10">BP 5553</strain>
    </source>
</reference>
<sequence>MEFPNFISPIPIHPILLLSLQILSSTLAVCYTPTASLWRPAVLPLQLIFVHSIVSSVNYMRPFWASLLGGLSFVLFLQFFDLNLLSKWSFEHNGPVDWVPSSGKKLNGATRTTEAHQNFHAKVSVIDTLWNRFRWGFNVNCALRHINTPQESKNCPHFHAQDPEYTPSRPVFLARSFLIAVCAYMTMDVFSSQPPPPDPATLFGADRVRFFTRLGDVTAEELAMRIMVTVAGFLNSYCLITGVPLLMSFFFVGFGLSEPRFWRPLFGSLLDAYSVRRFWGNFWHQNLRRMMGEPALFLSRSILHLPEGGILERYTKIMATFYISGVVHAIADLAGGLPWSKQLTVKFFVTQALGIIIEDTVEAVYRAICGKKRTPGPPAFWIRIVGYVWLAGFLVWSTPMWVYPGASRTSEGTRSILPYSVINREWT</sequence>
<evidence type="ECO:0000313" key="10">
    <source>
        <dbReference type="Proteomes" id="UP000254866"/>
    </source>
</evidence>
<dbReference type="GO" id="GO:0016020">
    <property type="term" value="C:membrane"/>
    <property type="evidence" value="ECO:0007669"/>
    <property type="project" value="UniProtKB-SubCell"/>
</dbReference>
<feature type="transmembrane region" description="Helical" evidence="7">
    <location>
        <begin position="63"/>
        <end position="80"/>
    </location>
</feature>
<keyword evidence="6 7" id="KW-0472">Membrane</keyword>
<dbReference type="STRING" id="2656787.A0A370TKY8"/>
<dbReference type="RefSeq" id="XP_031868847.1">
    <property type="nucleotide sequence ID" value="XM_032015426.1"/>
</dbReference>
<feature type="transmembrane region" description="Helical" evidence="7">
    <location>
        <begin position="37"/>
        <end position="57"/>
    </location>
</feature>
<dbReference type="Proteomes" id="UP000254866">
    <property type="component" value="Unassembled WGS sequence"/>
</dbReference>
<comment type="similarity">
    <text evidence="2">Belongs to the wax synthase family.</text>
</comment>
<evidence type="ECO:0000256" key="4">
    <source>
        <dbReference type="ARBA" id="ARBA00022692"/>
    </source>
</evidence>
<evidence type="ECO:0000259" key="8">
    <source>
        <dbReference type="Pfam" id="PF13813"/>
    </source>
</evidence>
<feature type="transmembrane region" description="Helical" evidence="7">
    <location>
        <begin position="12"/>
        <end position="30"/>
    </location>
</feature>